<dbReference type="RefSeq" id="XP_040762941.1">
    <property type="nucleotide sequence ID" value="XM_040909171.1"/>
</dbReference>
<feature type="coiled-coil region" evidence="1">
    <location>
        <begin position="785"/>
        <end position="819"/>
    </location>
</feature>
<dbReference type="EMBL" id="KV427631">
    <property type="protein sequence ID" value="KZT05201.1"/>
    <property type="molecule type" value="Genomic_DNA"/>
</dbReference>
<feature type="coiled-coil region" evidence="1">
    <location>
        <begin position="722"/>
        <end position="749"/>
    </location>
</feature>
<dbReference type="OrthoDB" id="2631524at2759"/>
<evidence type="ECO:0000313" key="3">
    <source>
        <dbReference type="EMBL" id="KZT05201.1"/>
    </source>
</evidence>
<feature type="region of interest" description="Disordered" evidence="2">
    <location>
        <begin position="836"/>
        <end position="862"/>
    </location>
</feature>
<evidence type="ECO:0000313" key="4">
    <source>
        <dbReference type="Proteomes" id="UP000076871"/>
    </source>
</evidence>
<gene>
    <name evidence="3" type="ORF">LAESUDRAFT_727139</name>
</gene>
<evidence type="ECO:0000256" key="1">
    <source>
        <dbReference type="SAM" id="Coils"/>
    </source>
</evidence>
<dbReference type="AlphaFoldDB" id="A0A165DMI3"/>
<name>A0A165DMI3_9APHY</name>
<protein>
    <submittedName>
        <fullName evidence="3">Uncharacterized protein</fullName>
    </submittedName>
</protein>
<keyword evidence="1" id="KW-0175">Coiled coil</keyword>
<reference evidence="3 4" key="1">
    <citation type="journal article" date="2016" name="Mol. Biol. Evol.">
        <title>Comparative Genomics of Early-Diverging Mushroom-Forming Fungi Provides Insights into the Origins of Lignocellulose Decay Capabilities.</title>
        <authorList>
            <person name="Nagy L.G."/>
            <person name="Riley R."/>
            <person name="Tritt A."/>
            <person name="Adam C."/>
            <person name="Daum C."/>
            <person name="Floudas D."/>
            <person name="Sun H."/>
            <person name="Yadav J.S."/>
            <person name="Pangilinan J."/>
            <person name="Larsson K.H."/>
            <person name="Matsuura K."/>
            <person name="Barry K."/>
            <person name="Labutti K."/>
            <person name="Kuo R."/>
            <person name="Ohm R.A."/>
            <person name="Bhattacharya S.S."/>
            <person name="Shirouzu T."/>
            <person name="Yoshinaga Y."/>
            <person name="Martin F.M."/>
            <person name="Grigoriev I.V."/>
            <person name="Hibbett D.S."/>
        </authorList>
    </citation>
    <scope>NUCLEOTIDE SEQUENCE [LARGE SCALE GENOMIC DNA]</scope>
    <source>
        <strain evidence="3 4">93-53</strain>
    </source>
</reference>
<dbReference type="GeneID" id="63826200"/>
<dbReference type="InParanoid" id="A0A165DMI3"/>
<proteinExistence type="predicted"/>
<keyword evidence="4" id="KW-1185">Reference proteome</keyword>
<evidence type="ECO:0000256" key="2">
    <source>
        <dbReference type="SAM" id="MobiDB-lite"/>
    </source>
</evidence>
<feature type="compositionally biased region" description="Polar residues" evidence="2">
    <location>
        <begin position="669"/>
        <end position="690"/>
    </location>
</feature>
<feature type="region of interest" description="Disordered" evidence="2">
    <location>
        <begin position="608"/>
        <end position="693"/>
    </location>
</feature>
<accession>A0A165DMI3</accession>
<feature type="compositionally biased region" description="Polar residues" evidence="2">
    <location>
        <begin position="640"/>
        <end position="659"/>
    </location>
</feature>
<organism evidence="3 4">
    <name type="scientific">Laetiporus sulphureus 93-53</name>
    <dbReference type="NCBI Taxonomy" id="1314785"/>
    <lineage>
        <taxon>Eukaryota</taxon>
        <taxon>Fungi</taxon>
        <taxon>Dikarya</taxon>
        <taxon>Basidiomycota</taxon>
        <taxon>Agaricomycotina</taxon>
        <taxon>Agaricomycetes</taxon>
        <taxon>Polyporales</taxon>
        <taxon>Laetiporus</taxon>
    </lineage>
</organism>
<dbReference type="Proteomes" id="UP000076871">
    <property type="component" value="Unassembled WGS sequence"/>
</dbReference>
<sequence length="862" mass="95893">MPRSRSPPNSNWYWKTRDPTNVRLMSIPLAVQEYLHNQLLQLSSETCSTVRLSLLVGEDLRTQTHNVRLARKEALLQSFPALFTGPHGAMLCAEAWLPIYIVQANIPHANLKRTTYNTDFEVCAVLWSHSSYITGLSFYNNHLNPSTQFSHFVVDGATTRNLSENPNTPRRGDGFIRAGQYLFQQVTKGKKPDDMMHGLSFRVGHRIGRLEWHSGVSGLPEQVRVHADKFGPNVSKVPTNENPDEVVITILGLPGNLAPEDVFPGVFSLVPPQTSWCILGRTPQSPTIYFYKPSHQLSPPGQGSPVPAAFYRKHLLVSNGPAVNRLGINYIGSLPTTADRSTVITSGHLFTEYKRHLSAAVDLAFRTIPDLAVELAIDILTDRNAPDSASIGRVLNPSDDEGRDAYRVAFSKALQQVAHKSLTDNLTPYPFCGTGHDLIKELGLLPIPVAPHIRKILEKSGAFPDITVHAESVLLRAPLHRETTQGADHLRSALGLMKGISRAEVSIRQYHHSKPTIVWDKASEQFVMGVPPMCAEHQTRNCLCWVGPYLADAVVHYNSRQNKPVATSSTAEMFRAYLQSMGAVNYMHDSAEIERKDGPIVNGCIQAAQEPTPNVDDDEIDYLPLQKTTPPVGEDGPRTPQFSSHAASPSSQLEMSISCDSDLVKPRGTSDQTASAETMPATSAEGTSSVDGLPDLVSLEDLFQDMRSRVASYVQAESRKGQTQIEEQRRALAAEVRTLRAKLMEVDNEHIEHFRVIAEKDEALMSRNLDLQCKDEMIRVRETRIQQLKHSLREHASRIRGLEDDLKRWEEKEKTYSQALRTEIAGLKKRLSLLFMGSSQQDNESDEEGMQAGPSRKRTRSG</sequence>